<dbReference type="PANTHER" id="PTHR30595">
    <property type="entry name" value="GLPR-RELATED TRANSCRIPTIONAL REPRESSOR"/>
    <property type="match status" value="1"/>
</dbReference>
<keyword evidence="2" id="KW-0067">ATP-binding</keyword>
<dbReference type="InterPro" id="IPR038475">
    <property type="entry name" value="RecG_C_sf"/>
</dbReference>
<reference evidence="3" key="1">
    <citation type="journal article" date="2019" name="Int. J. Syst. Evol. Microbiol.">
        <title>The Global Catalogue of Microorganisms (GCM) 10K type strain sequencing project: providing services to taxonomists for standard genome sequencing and annotation.</title>
        <authorList>
            <consortium name="The Broad Institute Genomics Platform"/>
            <consortium name="The Broad Institute Genome Sequencing Center for Infectious Disease"/>
            <person name="Wu L."/>
            <person name="Ma J."/>
        </authorList>
    </citation>
    <scope>NUCLEOTIDE SEQUENCE [LARGE SCALE GENOMIC DNA]</scope>
    <source>
        <strain evidence="3">KCTC 42195</strain>
    </source>
</reference>
<feature type="domain" description="Schlafen AlbA-2" evidence="1">
    <location>
        <begin position="20"/>
        <end position="139"/>
    </location>
</feature>
<gene>
    <name evidence="2" type="ORF">ACFOKJ_13480</name>
</gene>
<proteinExistence type="predicted"/>
<dbReference type="Pfam" id="PF04326">
    <property type="entry name" value="SLFN_AlbA_2"/>
    <property type="match status" value="1"/>
</dbReference>
<name>A0ABV7TWE7_9NEIS</name>
<dbReference type="EMBL" id="JBHRYH010000042">
    <property type="protein sequence ID" value="MFC3627124.1"/>
    <property type="molecule type" value="Genomic_DNA"/>
</dbReference>
<dbReference type="InterPro" id="IPR038461">
    <property type="entry name" value="Schlafen_AlbA_2_dom_sf"/>
</dbReference>
<dbReference type="Proteomes" id="UP001595636">
    <property type="component" value="Unassembled WGS sequence"/>
</dbReference>
<sequence length="469" mass="52576">MSMIVMIGDEEVLDLCQQQENDYFDRKSARMKPSQVQDAAVGFANAEGGTLVIGIEDIAKEEVPLKRWVGKKSIEEYNGFIQSLSGLNPGIDFSHRFLFRDGTLTRDYVLEIVIRKSLKVHETASGDVLIRRGASNIKLPAAKVQELMRAKGIISEEDTLLTTVAPDPIIDGLPLRNFLSSLSVTNKDPLAFSLQERLIDAKSYAPTIASALLFSENPSAVVPRQCAVKIVRYDSSHEEIERDHLTDDRHTIEGPLKQQIELAFITLKEVISRCICWSMEGLSAPTYPDEALYEVLVNSVLHRDYAVSDNVLISVYRNRVEFRSPGRLPGFVTTKNILDARFSRNPKLVRLLSKYPNAPNKDLGEGINTVVERMRKAGFIDPSFIEDGVSLSVTLHREPKGEFATIITNFIKQHRKITNRQALDLLALDSAEQITSIFSRLRDQGIIAREDETQTGIRVKWVLGKGKKV</sequence>
<evidence type="ECO:0000313" key="2">
    <source>
        <dbReference type="EMBL" id="MFC3627124.1"/>
    </source>
</evidence>
<keyword evidence="2" id="KW-0547">Nucleotide-binding</keyword>
<dbReference type="InterPro" id="IPR007421">
    <property type="entry name" value="Schlafen_AlbA_2_dom"/>
</dbReference>
<dbReference type="RefSeq" id="WP_390280454.1">
    <property type="nucleotide sequence ID" value="NZ_JBHRYH010000042.1"/>
</dbReference>
<keyword evidence="3" id="KW-1185">Reference proteome</keyword>
<dbReference type="Gene3D" id="3.30.950.30">
    <property type="entry name" value="Schlafen, AAA domain"/>
    <property type="match status" value="1"/>
</dbReference>
<protein>
    <submittedName>
        <fullName evidence="2">ATP-binding protein</fullName>
    </submittedName>
</protein>
<accession>A0ABV7TWE7</accession>
<evidence type="ECO:0000259" key="1">
    <source>
        <dbReference type="Pfam" id="PF04326"/>
    </source>
</evidence>
<dbReference type="Gene3D" id="3.30.565.60">
    <property type="match status" value="1"/>
</dbReference>
<evidence type="ECO:0000313" key="3">
    <source>
        <dbReference type="Proteomes" id="UP001595636"/>
    </source>
</evidence>
<dbReference type="Pfam" id="PF13749">
    <property type="entry name" value="HATPase_c_4"/>
    <property type="match status" value="1"/>
</dbReference>
<organism evidence="2 3">
    <name type="scientific">Vogesella amnigena</name>
    <dbReference type="NCBI Taxonomy" id="1507449"/>
    <lineage>
        <taxon>Bacteria</taxon>
        <taxon>Pseudomonadati</taxon>
        <taxon>Pseudomonadota</taxon>
        <taxon>Betaproteobacteria</taxon>
        <taxon>Neisseriales</taxon>
        <taxon>Chromobacteriaceae</taxon>
        <taxon>Vogesella</taxon>
    </lineage>
</organism>
<comment type="caution">
    <text evidence="2">The sequence shown here is derived from an EMBL/GenBank/DDBJ whole genome shotgun (WGS) entry which is preliminary data.</text>
</comment>
<dbReference type="GO" id="GO:0005524">
    <property type="term" value="F:ATP binding"/>
    <property type="evidence" value="ECO:0007669"/>
    <property type="project" value="UniProtKB-KW"/>
</dbReference>
<dbReference type="PANTHER" id="PTHR30595:SF6">
    <property type="entry name" value="SCHLAFEN ALBA-2 DOMAIN-CONTAINING PROTEIN"/>
    <property type="match status" value="1"/>
</dbReference>